<dbReference type="STRING" id="27342.A0A0H2R379"/>
<evidence type="ECO:0000313" key="2">
    <source>
        <dbReference type="EMBL" id="KLO05807.1"/>
    </source>
</evidence>
<dbReference type="EMBL" id="KQ086265">
    <property type="protein sequence ID" value="KLO05807.1"/>
    <property type="molecule type" value="Genomic_DNA"/>
</dbReference>
<name>A0A0H2R379_9AGAM</name>
<evidence type="ECO:0000259" key="1">
    <source>
        <dbReference type="Pfam" id="PF08386"/>
    </source>
</evidence>
<dbReference type="OrthoDB" id="425534at2759"/>
<evidence type="ECO:0000313" key="3">
    <source>
        <dbReference type="Proteomes" id="UP000053477"/>
    </source>
</evidence>
<protein>
    <recommendedName>
        <fullName evidence="1">Peptidase S33 tripeptidyl aminopeptidase-like C-terminal domain-containing protein</fullName>
    </recommendedName>
</protein>
<reference evidence="2 3" key="1">
    <citation type="submission" date="2015-04" db="EMBL/GenBank/DDBJ databases">
        <title>Complete genome sequence of Schizopora paradoxa KUC8140, a cosmopolitan wood degrader in East Asia.</title>
        <authorList>
            <consortium name="DOE Joint Genome Institute"/>
            <person name="Min B."/>
            <person name="Park H."/>
            <person name="Jang Y."/>
            <person name="Kim J.-J."/>
            <person name="Kim K.H."/>
            <person name="Pangilinan J."/>
            <person name="Lipzen A."/>
            <person name="Riley R."/>
            <person name="Grigoriev I.V."/>
            <person name="Spatafora J.W."/>
            <person name="Choi I.-G."/>
        </authorList>
    </citation>
    <scope>NUCLEOTIDE SEQUENCE [LARGE SCALE GENOMIC DNA]</scope>
    <source>
        <strain evidence="2 3">KUC8140</strain>
    </source>
</reference>
<sequence>MVKTSSFAEVWGIHAACSIFAFKGLEGTFNHKTSHPLLLIGNTADPVTPLWAAHKMSKGFEGSVVLIQNSSGHASISGTSICTHKATESSIFGSGNLLDDIDKSSMTSEDIMLLEVAYILQRNYFVPAPAMTLSHVMKRMGRRN</sequence>
<accession>A0A0H2R379</accession>
<dbReference type="Pfam" id="PF08386">
    <property type="entry name" value="Abhydrolase_4"/>
    <property type="match status" value="1"/>
</dbReference>
<gene>
    <name evidence="2" type="ORF">SCHPADRAFT_1002699</name>
</gene>
<feature type="domain" description="Peptidase S33 tripeptidyl aminopeptidase-like C-terminal" evidence="1">
    <location>
        <begin position="17"/>
        <end position="88"/>
    </location>
</feature>
<dbReference type="Proteomes" id="UP000053477">
    <property type="component" value="Unassembled WGS sequence"/>
</dbReference>
<organism evidence="2 3">
    <name type="scientific">Schizopora paradoxa</name>
    <dbReference type="NCBI Taxonomy" id="27342"/>
    <lineage>
        <taxon>Eukaryota</taxon>
        <taxon>Fungi</taxon>
        <taxon>Dikarya</taxon>
        <taxon>Basidiomycota</taxon>
        <taxon>Agaricomycotina</taxon>
        <taxon>Agaricomycetes</taxon>
        <taxon>Hymenochaetales</taxon>
        <taxon>Schizoporaceae</taxon>
        <taxon>Schizopora</taxon>
    </lineage>
</organism>
<keyword evidence="3" id="KW-1185">Reference proteome</keyword>
<dbReference type="InParanoid" id="A0A0H2R379"/>
<proteinExistence type="predicted"/>
<dbReference type="InterPro" id="IPR013595">
    <property type="entry name" value="Pept_S33_TAP-like_C"/>
</dbReference>
<dbReference type="AlphaFoldDB" id="A0A0H2R379"/>